<dbReference type="Gene3D" id="2.170.130.10">
    <property type="entry name" value="TonB-dependent receptor, plug domain"/>
    <property type="match status" value="1"/>
</dbReference>
<evidence type="ECO:0000313" key="9">
    <source>
        <dbReference type="EMBL" id="MYN01644.1"/>
    </source>
</evidence>
<keyword evidence="10" id="KW-1185">Reference proteome</keyword>
<proteinExistence type="inferred from homology"/>
<comment type="similarity">
    <text evidence="2 5">Belongs to the TonB-dependent receptor family.</text>
</comment>
<evidence type="ECO:0000259" key="8">
    <source>
        <dbReference type="Pfam" id="PF07715"/>
    </source>
</evidence>
<keyword evidence="3 5" id="KW-0472">Membrane</keyword>
<feature type="chain" id="PRO_5027003971" evidence="6">
    <location>
        <begin position="25"/>
        <end position="883"/>
    </location>
</feature>
<dbReference type="InterPro" id="IPR012910">
    <property type="entry name" value="Plug_dom"/>
</dbReference>
<comment type="caution">
    <text evidence="9">The sequence shown here is derived from an EMBL/GenBank/DDBJ whole genome shotgun (WGS) entry which is preliminary data.</text>
</comment>
<evidence type="ECO:0000256" key="3">
    <source>
        <dbReference type="ARBA" id="ARBA00023136"/>
    </source>
</evidence>
<dbReference type="PANTHER" id="PTHR40980:SF3">
    <property type="entry name" value="TONB-DEPENDENT RECEPTOR-LIKE BETA-BARREL DOMAIN-CONTAINING PROTEIN"/>
    <property type="match status" value="1"/>
</dbReference>
<dbReference type="PANTHER" id="PTHR40980">
    <property type="entry name" value="PLUG DOMAIN-CONTAINING PROTEIN"/>
    <property type="match status" value="1"/>
</dbReference>
<dbReference type="SUPFAM" id="SSF56935">
    <property type="entry name" value="Porins"/>
    <property type="match status" value="1"/>
</dbReference>
<dbReference type="InterPro" id="IPR036942">
    <property type="entry name" value="Beta-barrel_TonB_sf"/>
</dbReference>
<evidence type="ECO:0000313" key="10">
    <source>
        <dbReference type="Proteomes" id="UP000448575"/>
    </source>
</evidence>
<evidence type="ECO:0000259" key="7">
    <source>
        <dbReference type="Pfam" id="PF00593"/>
    </source>
</evidence>
<name>A0A6N9HDR1_9BURK</name>
<dbReference type="EMBL" id="WWCJ01000003">
    <property type="protein sequence ID" value="MYN01644.1"/>
    <property type="molecule type" value="Genomic_DNA"/>
</dbReference>
<dbReference type="InterPro" id="IPR000531">
    <property type="entry name" value="Beta-barrel_TonB"/>
</dbReference>
<accession>A0A6N9HDR1</accession>
<dbReference type="GO" id="GO:0009279">
    <property type="term" value="C:cell outer membrane"/>
    <property type="evidence" value="ECO:0007669"/>
    <property type="project" value="UniProtKB-SubCell"/>
</dbReference>
<dbReference type="AlphaFoldDB" id="A0A6N9HDR1"/>
<evidence type="ECO:0000256" key="6">
    <source>
        <dbReference type="SAM" id="SignalP"/>
    </source>
</evidence>
<dbReference type="Proteomes" id="UP000448575">
    <property type="component" value="Unassembled WGS sequence"/>
</dbReference>
<sequence length="883" mass="95903">MNRNMTPIATAVAILIATTGMAQAQQAAQNTEQNVVVVTGVRAALAQSINQKRNSDSLVEVITAEDVGKMPDKSVADSLQRVPGVSVATAGGSEGGFGENDRVSLKGTPSNLALTTLNGHTVSSGDWYITNITNGGRSVSYSMFPSELIGRVTVNKSSQANLIEGGASGNVDIETRKPLSFKERLTVMGALTGVYSEGSKKTDAQFSVLGNWKNEENNLGVLVQVFDEKRTLRRIGQEFLWWDKLSAGYAPQWVAANPEVKDKWISLLTGTAMFNQERERKGGMIDVQVKVNKEFDFDINAFYTRLDADNVNANFMLAPYQPLTNNWSGVGGVIPSKWTVTGDTITSITFPSTCPVADCSKMGTSVQDIIARPGSYSDSKFVNFDFNYRPNQDLKFKGQVGTTRGTGYARDYAYEAWQAYSGATLTTYGLNAPATVTVDNAGTFSPRTGADFFGGWASDVTAKDKETYGQIDGQYKTQWNNVPTLHFGVRSASHERSLTWLGGTIAPAASQLANRPTGLTSFPDSPLPNLLNKAWTFDAASMKAWGDKYITFPNHAYQSEFLIKEKAHAAYVMGDLDFGGIGGNVGVRFVKTEIDVDNGSPNTVWNPTHTSRSYTDILPSINLHTDLAPDLKLRGAASRTLARPDFGSLGALSLNDLTFSGSGGNPALRPIMSNNVDVGLEWYFKPKSLIGMNIYNMNMGSYVTFGSSKADFYNQSIGRIATYNMSSAVNTKARVRGVELQYVQDFGNGFGVNANYTYADGKETGKAPKSACADLGDCSMIGTSKNSYNAGVYYETSKFSARVNYSWRSAFLNGLDRNSAIYQDDVGTLSAAFNYNVTENITLSLEGKDLNDPTLKSYASSKNQPRAFYKNGKQIFFGVRGKM</sequence>
<dbReference type="Pfam" id="PF07715">
    <property type="entry name" value="Plug"/>
    <property type="match status" value="1"/>
</dbReference>
<dbReference type="InterPro" id="IPR037066">
    <property type="entry name" value="Plug_dom_sf"/>
</dbReference>
<evidence type="ECO:0000256" key="4">
    <source>
        <dbReference type="ARBA" id="ARBA00023237"/>
    </source>
</evidence>
<keyword evidence="9" id="KW-0675">Receptor</keyword>
<reference evidence="9 10" key="1">
    <citation type="submission" date="2019-12" db="EMBL/GenBank/DDBJ databases">
        <title>Novel species isolated from a subtropical stream in China.</title>
        <authorList>
            <person name="Lu H."/>
        </authorList>
    </citation>
    <scope>NUCLEOTIDE SEQUENCE [LARGE SCALE GENOMIC DNA]</scope>
    <source>
        <strain evidence="9 10">DS3</strain>
    </source>
</reference>
<dbReference type="NCBIfam" id="TIGR01782">
    <property type="entry name" value="TonB-Xanth-Caul"/>
    <property type="match status" value="1"/>
</dbReference>
<gene>
    <name evidence="9" type="ORF">GTP41_05980</name>
</gene>
<keyword evidence="5" id="KW-0798">TonB box</keyword>
<evidence type="ECO:0000256" key="5">
    <source>
        <dbReference type="RuleBase" id="RU003357"/>
    </source>
</evidence>
<dbReference type="Pfam" id="PF00593">
    <property type="entry name" value="TonB_dep_Rec_b-barrel"/>
    <property type="match status" value="1"/>
</dbReference>
<feature type="signal peptide" evidence="6">
    <location>
        <begin position="1"/>
        <end position="24"/>
    </location>
</feature>
<keyword evidence="4" id="KW-0998">Cell outer membrane</keyword>
<feature type="domain" description="TonB-dependent receptor-like beta-barrel" evidence="7">
    <location>
        <begin position="377"/>
        <end position="848"/>
    </location>
</feature>
<dbReference type="RefSeq" id="WP_161024648.1">
    <property type="nucleotide sequence ID" value="NZ_WWCJ01000003.1"/>
</dbReference>
<evidence type="ECO:0000256" key="2">
    <source>
        <dbReference type="ARBA" id="ARBA00009810"/>
    </source>
</evidence>
<protein>
    <submittedName>
        <fullName evidence="9">TonB-dependent receptor</fullName>
    </submittedName>
</protein>
<feature type="domain" description="TonB-dependent receptor plug" evidence="8">
    <location>
        <begin position="52"/>
        <end position="169"/>
    </location>
</feature>
<dbReference type="InterPro" id="IPR010104">
    <property type="entry name" value="TonB_rcpt_bac"/>
</dbReference>
<dbReference type="Gene3D" id="2.40.170.20">
    <property type="entry name" value="TonB-dependent receptor, beta-barrel domain"/>
    <property type="match status" value="1"/>
</dbReference>
<keyword evidence="6" id="KW-0732">Signal</keyword>
<organism evidence="9 10">
    <name type="scientific">Pseudoduganella guangdongensis</name>
    <dbReference type="NCBI Taxonomy" id="2692179"/>
    <lineage>
        <taxon>Bacteria</taxon>
        <taxon>Pseudomonadati</taxon>
        <taxon>Pseudomonadota</taxon>
        <taxon>Betaproteobacteria</taxon>
        <taxon>Burkholderiales</taxon>
        <taxon>Oxalobacteraceae</taxon>
        <taxon>Telluria group</taxon>
        <taxon>Pseudoduganella</taxon>
    </lineage>
</organism>
<comment type="subcellular location">
    <subcellularLocation>
        <location evidence="1 5">Cell outer membrane</location>
    </subcellularLocation>
</comment>
<evidence type="ECO:0000256" key="1">
    <source>
        <dbReference type="ARBA" id="ARBA00004442"/>
    </source>
</evidence>